<sequence length="597" mass="67967">MFQSRANSKPEKKSPSPLFSSGQELANLAVSSGLLEQSWAKISELHNELNQNETIRWRVYPESNFLIIAFGTKQLLQEEELVPSTSLPRFQFLCSKSSSSFSIHKTAATLFGRLHDQLSNLKTQVEQFEGQFKDRTRLIITGHSLGGSVASLFTLWLLDSINKRDKEKDKSVIKHTLCVTFGAPLLGDKGFQEAISCSSLWNSCFLHVAANQDLVPRLFISPHNPNAMDIDSQTGAYKPFGTFLLCSASGCTCVEDPDAVSELLEAMGLETAGIQNPNEAWQIFDYGEPVKRLMSILKIKGLVQLGEMTVDTIRAGIILQLEAIGVISIQQNPDNRELIAKMEKREKDSLLKKKMALDPSKKLNDYKMHMAKLEWYKKTCASDKRGYYNSYKSRGSSQKDIEVFKFKKYLNNYWKTEVAEAERKPQTGEAALMTRWLYGGTNYRRMVEPLDIADYYNKGLRDYKTKGRSQHFIRLEQWLEEAKKQNVPASSTDSKKQKVSALLTEDSCFWADVEEALILCESLKNGDQVESTIKNLIKFEEDVMKQIENYAVSPEIFLEESSFMQWWREYEEIMGTSYSSQLTRFMKNDLNKYGSGS</sequence>
<keyword evidence="2" id="KW-1185">Reference proteome</keyword>
<comment type="caution">
    <text evidence="1">The sequence shown here is derived from an EMBL/GenBank/DDBJ whole genome shotgun (WGS) entry which is preliminary data.</text>
</comment>
<protein>
    <submittedName>
        <fullName evidence="1">Uncharacterized protein</fullName>
    </submittedName>
</protein>
<evidence type="ECO:0000313" key="1">
    <source>
        <dbReference type="EMBL" id="KAJ0041888.1"/>
    </source>
</evidence>
<evidence type="ECO:0000313" key="2">
    <source>
        <dbReference type="Proteomes" id="UP001163603"/>
    </source>
</evidence>
<gene>
    <name evidence="1" type="ORF">Pint_19398</name>
</gene>
<accession>A0ACC0YT75</accession>
<dbReference type="EMBL" id="CM047739">
    <property type="protein sequence ID" value="KAJ0041888.1"/>
    <property type="molecule type" value="Genomic_DNA"/>
</dbReference>
<name>A0ACC0YT75_9ROSI</name>
<reference evidence="2" key="1">
    <citation type="journal article" date="2023" name="G3 (Bethesda)">
        <title>Genome assembly and association tests identify interacting loci associated with vigor, precocity, and sex in interspecific pistachio rootstocks.</title>
        <authorList>
            <person name="Palmer W."/>
            <person name="Jacygrad E."/>
            <person name="Sagayaradj S."/>
            <person name="Cavanaugh K."/>
            <person name="Han R."/>
            <person name="Bertier L."/>
            <person name="Beede B."/>
            <person name="Kafkas S."/>
            <person name="Golino D."/>
            <person name="Preece J."/>
            <person name="Michelmore R."/>
        </authorList>
    </citation>
    <scope>NUCLEOTIDE SEQUENCE [LARGE SCALE GENOMIC DNA]</scope>
</reference>
<organism evidence="1 2">
    <name type="scientific">Pistacia integerrima</name>
    <dbReference type="NCBI Taxonomy" id="434235"/>
    <lineage>
        <taxon>Eukaryota</taxon>
        <taxon>Viridiplantae</taxon>
        <taxon>Streptophyta</taxon>
        <taxon>Embryophyta</taxon>
        <taxon>Tracheophyta</taxon>
        <taxon>Spermatophyta</taxon>
        <taxon>Magnoliopsida</taxon>
        <taxon>eudicotyledons</taxon>
        <taxon>Gunneridae</taxon>
        <taxon>Pentapetalae</taxon>
        <taxon>rosids</taxon>
        <taxon>malvids</taxon>
        <taxon>Sapindales</taxon>
        <taxon>Anacardiaceae</taxon>
        <taxon>Pistacia</taxon>
    </lineage>
</organism>
<proteinExistence type="predicted"/>
<dbReference type="Proteomes" id="UP001163603">
    <property type="component" value="Chromosome 4"/>
</dbReference>